<gene>
    <name evidence="4" type="ORF">VSH64_40375</name>
</gene>
<dbReference type="RefSeq" id="WP_326568002.1">
    <property type="nucleotide sequence ID" value="NZ_CP142149.1"/>
</dbReference>
<evidence type="ECO:0000313" key="5">
    <source>
        <dbReference type="Proteomes" id="UP001330812"/>
    </source>
</evidence>
<proteinExistence type="predicted"/>
<keyword evidence="3" id="KW-1133">Transmembrane helix</keyword>
<name>A0ABZ1I584_9PSEU</name>
<feature type="transmembrane region" description="Helical" evidence="3">
    <location>
        <begin position="229"/>
        <end position="250"/>
    </location>
</feature>
<dbReference type="InterPro" id="IPR050445">
    <property type="entry name" value="Bact_polysacc_biosynth/exp"/>
</dbReference>
<evidence type="ECO:0000313" key="4">
    <source>
        <dbReference type="EMBL" id="WSE29013.1"/>
    </source>
</evidence>
<evidence type="ECO:0000256" key="3">
    <source>
        <dbReference type="SAM" id="Phobius"/>
    </source>
</evidence>
<evidence type="ECO:0000256" key="1">
    <source>
        <dbReference type="SAM" id="Coils"/>
    </source>
</evidence>
<keyword evidence="3" id="KW-0472">Membrane</keyword>
<sequence>MSDDTVRLSMVGQVLRRRWRALLILVVVGAGVGAGASVVLSPGYETTASVLLQGPRQADELLTQAQVATSSVVLDRAAAGLGMRDSGPDLQKKVTASVAQGNVVAITASSDTPQHAQQLADQVANEFVKYSTQLLSNSAGTSAQLAQEQREALRQQVAQTNQRILDLSRSVTDGQTVEGVQVRTELQGLRTSLEQAMNNLNAADAATGAGNMVVMGPSEKPTAQAPPTLVQLAGGGAILFFLIGLLSYLFGARSDRRPRSETEIGSALGAPVLASVDVPETGERERAGGFRGALSRITGSDKPWNLPEVPASADEASREVRYRRVFARLGTDRDGVLRLLVLVAAGDRAARAAAAQFAKVAETERVRVELTITEVTVGAGVQPTVPDGTAGVLVVLSVGSRSAWELVAIAEACADAGHEVLGVVLTRQVRVTGKPRREPAAADQPQVPADRDAMAGTS</sequence>
<feature type="compositionally biased region" description="Basic and acidic residues" evidence="2">
    <location>
        <begin position="449"/>
        <end position="458"/>
    </location>
</feature>
<organism evidence="4 5">
    <name type="scientific">Amycolatopsis rhabdoformis</name>
    <dbReference type="NCBI Taxonomy" id="1448059"/>
    <lineage>
        <taxon>Bacteria</taxon>
        <taxon>Bacillati</taxon>
        <taxon>Actinomycetota</taxon>
        <taxon>Actinomycetes</taxon>
        <taxon>Pseudonocardiales</taxon>
        <taxon>Pseudonocardiaceae</taxon>
        <taxon>Amycolatopsis</taxon>
    </lineage>
</organism>
<dbReference type="PANTHER" id="PTHR32309:SF31">
    <property type="entry name" value="CAPSULAR EXOPOLYSACCHARIDE FAMILY"/>
    <property type="match status" value="1"/>
</dbReference>
<feature type="transmembrane region" description="Helical" evidence="3">
    <location>
        <begin position="21"/>
        <end position="40"/>
    </location>
</feature>
<keyword evidence="5" id="KW-1185">Reference proteome</keyword>
<accession>A0ABZ1I584</accession>
<dbReference type="EMBL" id="CP142149">
    <property type="protein sequence ID" value="WSE29013.1"/>
    <property type="molecule type" value="Genomic_DNA"/>
</dbReference>
<protein>
    <submittedName>
        <fullName evidence="4">Exopolysaccharide biosynthesis protein</fullName>
    </submittedName>
</protein>
<keyword evidence="1" id="KW-0175">Coiled coil</keyword>
<feature type="region of interest" description="Disordered" evidence="2">
    <location>
        <begin position="433"/>
        <end position="458"/>
    </location>
</feature>
<evidence type="ECO:0000256" key="2">
    <source>
        <dbReference type="SAM" id="MobiDB-lite"/>
    </source>
</evidence>
<reference evidence="4 5" key="1">
    <citation type="journal article" date="2015" name="Int. J. Syst. Evol. Microbiol.">
        <title>Amycolatopsis rhabdoformis sp. nov., an actinomycete isolated from a tropical forest soil.</title>
        <authorList>
            <person name="Souza W.R."/>
            <person name="Silva R.E."/>
            <person name="Goodfellow M."/>
            <person name="Busarakam K."/>
            <person name="Figueiro F.S."/>
            <person name="Ferreira D."/>
            <person name="Rodrigues-Filho E."/>
            <person name="Moraes L.A.B."/>
            <person name="Zucchi T.D."/>
        </authorList>
    </citation>
    <scope>NUCLEOTIDE SEQUENCE [LARGE SCALE GENOMIC DNA]</scope>
    <source>
        <strain evidence="4 5">NCIMB 14900</strain>
    </source>
</reference>
<dbReference type="PANTHER" id="PTHR32309">
    <property type="entry name" value="TYROSINE-PROTEIN KINASE"/>
    <property type="match status" value="1"/>
</dbReference>
<dbReference type="Proteomes" id="UP001330812">
    <property type="component" value="Chromosome"/>
</dbReference>
<keyword evidence="3" id="KW-0812">Transmembrane</keyword>
<feature type="coiled-coil region" evidence="1">
    <location>
        <begin position="143"/>
        <end position="206"/>
    </location>
</feature>